<feature type="transmembrane region" description="Helical" evidence="6">
    <location>
        <begin position="144"/>
        <end position="165"/>
    </location>
</feature>
<dbReference type="GO" id="GO:0016192">
    <property type="term" value="P:vesicle-mediated transport"/>
    <property type="evidence" value="ECO:0007669"/>
    <property type="project" value="InterPro"/>
</dbReference>
<keyword evidence="3 6" id="KW-0812">Transmembrane</keyword>
<dbReference type="InterPro" id="IPR006977">
    <property type="entry name" value="Yip1_dom"/>
</dbReference>
<evidence type="ECO:0000256" key="4">
    <source>
        <dbReference type="ARBA" id="ARBA00022989"/>
    </source>
</evidence>
<evidence type="ECO:0000313" key="10">
    <source>
        <dbReference type="Proteomes" id="UP000748756"/>
    </source>
</evidence>
<dbReference type="InterPro" id="IPR039765">
    <property type="entry name" value="Yip5/YIPF1/YIPF2"/>
</dbReference>
<feature type="domain" description="Yip1" evidence="8">
    <location>
        <begin position="129"/>
        <end position="292"/>
    </location>
</feature>
<dbReference type="Pfam" id="PF04893">
    <property type="entry name" value="Yip1"/>
    <property type="match status" value="1"/>
</dbReference>
<dbReference type="Proteomes" id="UP000748756">
    <property type="component" value="Unassembled WGS sequence"/>
</dbReference>
<evidence type="ECO:0000256" key="6">
    <source>
        <dbReference type="RuleBase" id="RU361264"/>
    </source>
</evidence>
<accession>A0A9P5S3D2</accession>
<feature type="transmembrane region" description="Helical" evidence="6">
    <location>
        <begin position="185"/>
        <end position="206"/>
    </location>
</feature>
<evidence type="ECO:0000256" key="5">
    <source>
        <dbReference type="ARBA" id="ARBA00023136"/>
    </source>
</evidence>
<dbReference type="GO" id="GO:0031267">
    <property type="term" value="F:small GTPase binding"/>
    <property type="evidence" value="ECO:0007669"/>
    <property type="project" value="InterPro"/>
</dbReference>
<proteinExistence type="inferred from homology"/>
<protein>
    <recommendedName>
        <fullName evidence="6">Protein YIP</fullName>
    </recommendedName>
</protein>
<evidence type="ECO:0000256" key="3">
    <source>
        <dbReference type="ARBA" id="ARBA00022692"/>
    </source>
</evidence>
<evidence type="ECO:0000256" key="2">
    <source>
        <dbReference type="ARBA" id="ARBA00010596"/>
    </source>
</evidence>
<comment type="caution">
    <text evidence="9">The sequence shown here is derived from an EMBL/GenBank/DDBJ whole genome shotgun (WGS) entry which is preliminary data.</text>
</comment>
<name>A0A9P5S3D2_9FUNG</name>
<dbReference type="PANTHER" id="PTHR12822:SF2">
    <property type="entry name" value="PROTEIN YIPF"/>
    <property type="match status" value="1"/>
</dbReference>
<dbReference type="EMBL" id="JAAAUQ010000166">
    <property type="protein sequence ID" value="KAF9153577.1"/>
    <property type="molecule type" value="Genomic_DNA"/>
</dbReference>
<keyword evidence="10" id="KW-1185">Reference proteome</keyword>
<keyword evidence="4 6" id="KW-1133">Transmembrane helix</keyword>
<evidence type="ECO:0000256" key="7">
    <source>
        <dbReference type="SAM" id="MobiDB-lite"/>
    </source>
</evidence>
<evidence type="ECO:0000256" key="1">
    <source>
        <dbReference type="ARBA" id="ARBA00004141"/>
    </source>
</evidence>
<dbReference type="OrthoDB" id="10256463at2759"/>
<comment type="subcellular location">
    <subcellularLocation>
        <location evidence="6">Golgi apparatus membrane</location>
        <topology evidence="6">Multi-pass membrane protein</topology>
    </subcellularLocation>
    <subcellularLocation>
        <location evidence="1">Membrane</location>
        <topology evidence="1">Multi-pass membrane protein</topology>
    </subcellularLocation>
</comment>
<feature type="transmembrane region" description="Helical" evidence="6">
    <location>
        <begin position="278"/>
        <end position="298"/>
    </location>
</feature>
<feature type="compositionally biased region" description="Polar residues" evidence="7">
    <location>
        <begin position="59"/>
        <end position="75"/>
    </location>
</feature>
<reference evidence="9" key="1">
    <citation type="journal article" date="2020" name="Fungal Divers.">
        <title>Resolving the Mortierellaceae phylogeny through synthesis of multi-gene phylogenetics and phylogenomics.</title>
        <authorList>
            <person name="Vandepol N."/>
            <person name="Liber J."/>
            <person name="Desiro A."/>
            <person name="Na H."/>
            <person name="Kennedy M."/>
            <person name="Barry K."/>
            <person name="Grigoriev I.V."/>
            <person name="Miller A.N."/>
            <person name="O'Donnell K."/>
            <person name="Stajich J.E."/>
            <person name="Bonito G."/>
        </authorList>
    </citation>
    <scope>NUCLEOTIDE SEQUENCE</scope>
    <source>
        <strain evidence="9">NRRL 6426</strain>
    </source>
</reference>
<evidence type="ECO:0000313" key="9">
    <source>
        <dbReference type="EMBL" id="KAF9153577.1"/>
    </source>
</evidence>
<comment type="similarity">
    <text evidence="2 6">Belongs to the YIP1 family.</text>
</comment>
<dbReference type="AlphaFoldDB" id="A0A9P5S3D2"/>
<dbReference type="GO" id="GO:0000139">
    <property type="term" value="C:Golgi membrane"/>
    <property type="evidence" value="ECO:0007669"/>
    <property type="project" value="UniProtKB-SubCell"/>
</dbReference>
<dbReference type="PANTHER" id="PTHR12822">
    <property type="entry name" value="PROTEIN YIPF"/>
    <property type="match status" value="1"/>
</dbReference>
<sequence>MANKGAYAAIEIDDDDELQFQKWKGPQEHLRQQNAALRSILLTTRQAPIHIIAKGFASSSNSPNATGNISSNSTPQPRPTGFGGTGAFDPHRSIQEQAGARPIWSVEYYAKFFDVDTAQVMERCFASVIPKENFLDVMQGSPDLYGPFWIATTVVFVLFVISSIVESINAYTAGTPYKYDFTALTFAFGTIYSYAFLVPTVIWGATKYFGCQPDLLDMLALYGYGLTIWIPVAVLCVLPFDLLRWGLVIVGATASGLFLVRNMYPVLSRAEAQTSKSILILVVALHGLLALMLKYKFFAYTVSAPSQPPTPTR</sequence>
<keyword evidence="5 6" id="KW-0472">Membrane</keyword>
<feature type="region of interest" description="Disordered" evidence="7">
    <location>
        <begin position="59"/>
        <end position="91"/>
    </location>
</feature>
<feature type="transmembrane region" description="Helical" evidence="6">
    <location>
        <begin position="246"/>
        <end position="266"/>
    </location>
</feature>
<evidence type="ECO:0000259" key="8">
    <source>
        <dbReference type="Pfam" id="PF04893"/>
    </source>
</evidence>
<organism evidence="9 10">
    <name type="scientific">Linnemannia schmuckeri</name>
    <dbReference type="NCBI Taxonomy" id="64567"/>
    <lineage>
        <taxon>Eukaryota</taxon>
        <taxon>Fungi</taxon>
        <taxon>Fungi incertae sedis</taxon>
        <taxon>Mucoromycota</taxon>
        <taxon>Mortierellomycotina</taxon>
        <taxon>Mortierellomycetes</taxon>
        <taxon>Mortierellales</taxon>
        <taxon>Mortierellaceae</taxon>
        <taxon>Linnemannia</taxon>
    </lineage>
</organism>
<gene>
    <name evidence="9" type="ORF">BG015_003113</name>
</gene>
<feature type="transmembrane region" description="Helical" evidence="6">
    <location>
        <begin position="218"/>
        <end position="240"/>
    </location>
</feature>